<evidence type="ECO:0000313" key="3">
    <source>
        <dbReference type="Proteomes" id="UP000005408"/>
    </source>
</evidence>
<dbReference type="Gene3D" id="3.50.4.10">
    <property type="entry name" value="Hepatocyte Growth Factor"/>
    <property type="match status" value="1"/>
</dbReference>
<dbReference type="Pfam" id="PF00024">
    <property type="entry name" value="PAN_1"/>
    <property type="match status" value="1"/>
</dbReference>
<dbReference type="AlphaFoldDB" id="A0A8W8NN32"/>
<reference evidence="2" key="1">
    <citation type="submission" date="2022-08" db="UniProtKB">
        <authorList>
            <consortium name="EnsemblMetazoa"/>
        </authorList>
    </citation>
    <scope>IDENTIFICATION</scope>
    <source>
        <strain evidence="2">05x7-T-G4-1.051#20</strain>
    </source>
</reference>
<evidence type="ECO:0000313" key="2">
    <source>
        <dbReference type="EnsemblMetazoa" id="G8167.1:cds"/>
    </source>
</evidence>
<accession>A0A8W8NN32</accession>
<dbReference type="InterPro" id="IPR003609">
    <property type="entry name" value="Pan_app"/>
</dbReference>
<keyword evidence="3" id="KW-1185">Reference proteome</keyword>
<dbReference type="SUPFAM" id="SSF57414">
    <property type="entry name" value="Hairpin loop containing domain-like"/>
    <property type="match status" value="1"/>
</dbReference>
<evidence type="ECO:0000259" key="1">
    <source>
        <dbReference type="PROSITE" id="PS50948"/>
    </source>
</evidence>
<dbReference type="Proteomes" id="UP000005408">
    <property type="component" value="Unassembled WGS sequence"/>
</dbReference>
<protein>
    <recommendedName>
        <fullName evidence="1">Apple domain-containing protein</fullName>
    </recommendedName>
</protein>
<sequence>MPPLNDILRFILKICLVFPISRCFADLRHGYSMLQYGHKLDRRMITSYDGYSILDCVEECLRTTRCRSVNYHQGAHFCQINFKSNVSTPAQYIEKPGWIYSNIEDWDRHVQSVIQLYGQILQELACDLLLRPLIIPMPDMNAQLMMGIW</sequence>
<proteinExistence type="predicted"/>
<dbReference type="EnsemblMetazoa" id="G8167.1">
    <property type="protein sequence ID" value="G8167.1:cds"/>
    <property type="gene ID" value="G8167"/>
</dbReference>
<dbReference type="PROSITE" id="PS50948">
    <property type="entry name" value="PAN"/>
    <property type="match status" value="1"/>
</dbReference>
<name>A0A8W8NN32_MAGGI</name>
<feature type="domain" description="Apple" evidence="1">
    <location>
        <begin position="23"/>
        <end position="97"/>
    </location>
</feature>
<organism evidence="2 3">
    <name type="scientific">Magallana gigas</name>
    <name type="common">Pacific oyster</name>
    <name type="synonym">Crassostrea gigas</name>
    <dbReference type="NCBI Taxonomy" id="29159"/>
    <lineage>
        <taxon>Eukaryota</taxon>
        <taxon>Metazoa</taxon>
        <taxon>Spiralia</taxon>
        <taxon>Lophotrochozoa</taxon>
        <taxon>Mollusca</taxon>
        <taxon>Bivalvia</taxon>
        <taxon>Autobranchia</taxon>
        <taxon>Pteriomorphia</taxon>
        <taxon>Ostreida</taxon>
        <taxon>Ostreoidea</taxon>
        <taxon>Ostreidae</taxon>
        <taxon>Magallana</taxon>
    </lineage>
</organism>